<evidence type="ECO:0000313" key="1">
    <source>
        <dbReference type="EMBL" id="TGE39626.1"/>
    </source>
</evidence>
<dbReference type="Proteomes" id="UP000298460">
    <property type="component" value="Unassembled WGS sequence"/>
</dbReference>
<dbReference type="AlphaFoldDB" id="A0A4Z0RDM0"/>
<dbReference type="InterPro" id="IPR020216">
    <property type="entry name" value="Uncharacterised_YncE"/>
</dbReference>
<keyword evidence="2" id="KW-1185">Reference proteome</keyword>
<gene>
    <name evidence="1" type="ORF">E4K67_01045</name>
</gene>
<proteinExistence type="predicted"/>
<accession>A0A4Z0RDM0</accession>
<comment type="caution">
    <text evidence="1">The sequence shown here is derived from an EMBL/GenBank/DDBJ whole genome shotgun (WGS) entry which is preliminary data.</text>
</comment>
<sequence>MIVDDFLYPENGDIKQNLFGVNVLSGKKFFKCISRDSYYMIFADIKAYPIGNERAEIKTFEDFLESSCEMVFMCTDSIFIEFYSKDRKVLDKVYNNCIGNDFEKVVYKTAADVSGRGFIAW</sequence>
<organism evidence="1 2">
    <name type="scientific">Desulfosporosinus fructosivorans</name>
    <dbReference type="NCBI Taxonomy" id="2018669"/>
    <lineage>
        <taxon>Bacteria</taxon>
        <taxon>Bacillati</taxon>
        <taxon>Bacillota</taxon>
        <taxon>Clostridia</taxon>
        <taxon>Eubacteriales</taxon>
        <taxon>Desulfitobacteriaceae</taxon>
        <taxon>Desulfosporosinus</taxon>
    </lineage>
</organism>
<reference evidence="1 2" key="1">
    <citation type="submission" date="2019-03" db="EMBL/GenBank/DDBJ databases">
        <title>Draft Genome Sequence of Desulfosporosinus fructosivorans Strain 63.6F, Isolated from Marine Sediment in the Baltic Sea.</title>
        <authorList>
            <person name="Hausmann B."/>
            <person name="Vandieken V."/>
            <person name="Pjevac P."/>
            <person name="Schreck K."/>
            <person name="Herbold C.W."/>
            <person name="Loy A."/>
        </authorList>
    </citation>
    <scope>NUCLEOTIDE SEQUENCE [LARGE SCALE GENOMIC DNA]</scope>
    <source>
        <strain evidence="1 2">63.6F</strain>
    </source>
</reference>
<dbReference type="Pfam" id="PF10903">
    <property type="entry name" value="DUF2691"/>
    <property type="match status" value="1"/>
</dbReference>
<evidence type="ECO:0000313" key="2">
    <source>
        <dbReference type="Proteomes" id="UP000298460"/>
    </source>
</evidence>
<name>A0A4Z0RDM0_9FIRM</name>
<protein>
    <submittedName>
        <fullName evidence="1">DUF2691 family protein</fullName>
    </submittedName>
</protein>
<dbReference type="EMBL" id="SPQQ01000001">
    <property type="protein sequence ID" value="TGE39626.1"/>
    <property type="molecule type" value="Genomic_DNA"/>
</dbReference>